<dbReference type="InterPro" id="IPR013162">
    <property type="entry name" value="CD80_C2-set"/>
</dbReference>
<evidence type="ECO:0000313" key="5">
    <source>
        <dbReference type="Proteomes" id="UP001152798"/>
    </source>
</evidence>
<evidence type="ECO:0000256" key="2">
    <source>
        <dbReference type="SAM" id="MobiDB-lite"/>
    </source>
</evidence>
<protein>
    <recommendedName>
        <fullName evidence="3">CD80-like immunoglobulin C2-set domain-containing protein</fullName>
    </recommendedName>
</protein>
<evidence type="ECO:0000259" key="3">
    <source>
        <dbReference type="Pfam" id="PF08205"/>
    </source>
</evidence>
<dbReference type="PANTHER" id="PTHR21261:SF15">
    <property type="entry name" value="BEATEN PATH IIIA, ISOFORM D-RELATED"/>
    <property type="match status" value="1"/>
</dbReference>
<accession>A0A9P0MWG4</accession>
<evidence type="ECO:0000256" key="1">
    <source>
        <dbReference type="ARBA" id="ARBA00023157"/>
    </source>
</evidence>
<dbReference type="PANTHER" id="PTHR21261">
    <property type="entry name" value="BEAT PROTEIN"/>
    <property type="match status" value="1"/>
</dbReference>
<organism evidence="4 5">
    <name type="scientific">Nezara viridula</name>
    <name type="common">Southern green stink bug</name>
    <name type="synonym">Cimex viridulus</name>
    <dbReference type="NCBI Taxonomy" id="85310"/>
    <lineage>
        <taxon>Eukaryota</taxon>
        <taxon>Metazoa</taxon>
        <taxon>Ecdysozoa</taxon>
        <taxon>Arthropoda</taxon>
        <taxon>Hexapoda</taxon>
        <taxon>Insecta</taxon>
        <taxon>Pterygota</taxon>
        <taxon>Neoptera</taxon>
        <taxon>Paraneoptera</taxon>
        <taxon>Hemiptera</taxon>
        <taxon>Heteroptera</taxon>
        <taxon>Panheteroptera</taxon>
        <taxon>Pentatomomorpha</taxon>
        <taxon>Pentatomoidea</taxon>
        <taxon>Pentatomidae</taxon>
        <taxon>Pentatominae</taxon>
        <taxon>Nezara</taxon>
    </lineage>
</organism>
<gene>
    <name evidence="4" type="ORF">NEZAVI_LOCUS13299</name>
</gene>
<dbReference type="GO" id="GO:0008045">
    <property type="term" value="P:motor neuron axon guidance"/>
    <property type="evidence" value="ECO:0007669"/>
    <property type="project" value="TreeGrafter"/>
</dbReference>
<proteinExistence type="predicted"/>
<evidence type="ECO:0000313" key="4">
    <source>
        <dbReference type="EMBL" id="CAH1404997.1"/>
    </source>
</evidence>
<dbReference type="Gene3D" id="2.60.40.10">
    <property type="entry name" value="Immunoglobulins"/>
    <property type="match status" value="1"/>
</dbReference>
<feature type="region of interest" description="Disordered" evidence="2">
    <location>
        <begin position="106"/>
        <end position="128"/>
    </location>
</feature>
<sequence>MLTVALPERGPQIEGGKPRYQIGDLVRVNCSSGPSKPAAQLQWYINGIMANHSNVRGPRIRVVDREGLEETILGLEFRVDRRHFQKGDLKLKCLASIGTVYWNSNEESVEGERPQRPPALEVKDTKPHTSRADRVLVSSSAARGPAMASLLILLCSILAVR</sequence>
<keyword evidence="5" id="KW-1185">Reference proteome</keyword>
<dbReference type="InterPro" id="IPR013783">
    <property type="entry name" value="Ig-like_fold"/>
</dbReference>
<reference evidence="4" key="1">
    <citation type="submission" date="2022-01" db="EMBL/GenBank/DDBJ databases">
        <authorList>
            <person name="King R."/>
        </authorList>
    </citation>
    <scope>NUCLEOTIDE SEQUENCE</scope>
</reference>
<dbReference type="Proteomes" id="UP001152798">
    <property type="component" value="Chromosome 6"/>
</dbReference>
<dbReference type="Pfam" id="PF08205">
    <property type="entry name" value="C2-set_2"/>
    <property type="match status" value="1"/>
</dbReference>
<dbReference type="AlphaFoldDB" id="A0A9P0MWG4"/>
<name>A0A9P0MWG4_NEZVI</name>
<feature type="domain" description="CD80-like immunoglobulin C2-set" evidence="3">
    <location>
        <begin position="11"/>
        <end position="50"/>
    </location>
</feature>
<feature type="compositionally biased region" description="Basic and acidic residues" evidence="2">
    <location>
        <begin position="110"/>
        <end position="128"/>
    </location>
</feature>
<dbReference type="OrthoDB" id="10015491at2759"/>
<keyword evidence="1" id="KW-1015">Disulfide bond</keyword>
<dbReference type="EMBL" id="OV725082">
    <property type="protein sequence ID" value="CAH1404997.1"/>
    <property type="molecule type" value="Genomic_DNA"/>
</dbReference>